<feature type="domain" description="Response regulatory" evidence="10">
    <location>
        <begin position="1"/>
        <end position="117"/>
    </location>
</feature>
<evidence type="ECO:0000256" key="8">
    <source>
        <dbReference type="PROSITE-ProRule" id="PRU00169"/>
    </source>
</evidence>
<evidence type="ECO:0000256" key="7">
    <source>
        <dbReference type="ARBA" id="ARBA00023163"/>
    </source>
</evidence>
<evidence type="ECO:0000259" key="10">
    <source>
        <dbReference type="PROSITE" id="PS50110"/>
    </source>
</evidence>
<dbReference type="InterPro" id="IPR018062">
    <property type="entry name" value="HTH_AraC-typ_CS"/>
</dbReference>
<sequence length="540" mass="61255">MLIVDDIPSQVDSIAATIPKSELGITRIHKAYSGEEALAIFREHPIQLVITDIRMPEMSGVELIQEIRRMNQKAKLIVLSGYADFEYAQSIVPYNTSGYLMKPVNPEQLRAMLEKLVDEIADELKVHTQQQRSVYAYRENLPSLRGELLGRLLSDGRISDVELQRKLSLLELPFSSQQDTGMFVVRLEGRMQDYRRMDRALIEYAVMNMAEEVFHDAFHLWFCLDQNEYLVCIASPIAGRDGVFSGMDRSALDCRAAKLKKKAESLLNNSLSIALAVNGAAFPDGLPKQYRMIVNGIRAIEEDRRQSVFLRVADQPEPFAIGNMTSLYKPPLLLHLLDTGNWAGADKKLSEIFNELRSVHYPPEYANEAYFTIAGAYQYMAHKKGKLLSELGSSSFGLMPAAPSLAQLERWAYVILRGIQELFRDQAEKQKISLIDKVHHYVEQNMNGCLSLQTVAAHIGLHPAYLSRAYRAETGINLSDYILKYRMELATYMLRSSDKKIYEIAQTLGYQAVPHFIKLFKAHSNMTPQEYRERAVLSSG</sequence>
<evidence type="ECO:0000313" key="11">
    <source>
        <dbReference type="EMBL" id="MBP3966080.1"/>
    </source>
</evidence>
<keyword evidence="5" id="KW-0805">Transcription regulation</keyword>
<comment type="subcellular location">
    <subcellularLocation>
        <location evidence="1">Cytoplasm</location>
    </subcellularLocation>
</comment>
<gene>
    <name evidence="11" type="ORF">I8J30_25585</name>
</gene>
<dbReference type="Pfam" id="PF12833">
    <property type="entry name" value="HTH_18"/>
    <property type="match status" value="1"/>
</dbReference>
<dbReference type="PANTHER" id="PTHR42713">
    <property type="entry name" value="HISTIDINE KINASE-RELATED"/>
    <property type="match status" value="1"/>
</dbReference>
<feature type="domain" description="HTH araC/xylS-type" evidence="9">
    <location>
        <begin position="436"/>
        <end position="534"/>
    </location>
</feature>
<dbReference type="Proteomes" id="UP000673394">
    <property type="component" value="Unassembled WGS sequence"/>
</dbReference>
<protein>
    <submittedName>
        <fullName evidence="11">Response regulator</fullName>
    </submittedName>
</protein>
<evidence type="ECO:0000256" key="1">
    <source>
        <dbReference type="ARBA" id="ARBA00004496"/>
    </source>
</evidence>
<dbReference type="PANTHER" id="PTHR42713:SF3">
    <property type="entry name" value="TRANSCRIPTIONAL REGULATORY PROTEIN HPTR"/>
    <property type="match status" value="1"/>
</dbReference>
<proteinExistence type="predicted"/>
<evidence type="ECO:0000313" key="12">
    <source>
        <dbReference type="Proteomes" id="UP000673394"/>
    </source>
</evidence>
<evidence type="ECO:0000256" key="4">
    <source>
        <dbReference type="ARBA" id="ARBA00023012"/>
    </source>
</evidence>
<feature type="modified residue" description="4-aspartylphosphate" evidence="8">
    <location>
        <position position="52"/>
    </location>
</feature>
<dbReference type="Pfam" id="PF00072">
    <property type="entry name" value="Response_reg"/>
    <property type="match status" value="1"/>
</dbReference>
<keyword evidence="6" id="KW-0238">DNA-binding</keyword>
<evidence type="ECO:0000256" key="2">
    <source>
        <dbReference type="ARBA" id="ARBA00022490"/>
    </source>
</evidence>
<dbReference type="InterPro" id="IPR001789">
    <property type="entry name" value="Sig_transdc_resp-reg_receiver"/>
</dbReference>
<keyword evidence="3 8" id="KW-0597">Phosphoprotein</keyword>
<dbReference type="InterPro" id="IPR018060">
    <property type="entry name" value="HTH_AraC"/>
</dbReference>
<dbReference type="InterPro" id="IPR009057">
    <property type="entry name" value="Homeodomain-like_sf"/>
</dbReference>
<organism evidence="11 12">
    <name type="scientific">Paenibacillus lignilyticus</name>
    <dbReference type="NCBI Taxonomy" id="1172615"/>
    <lineage>
        <taxon>Bacteria</taxon>
        <taxon>Bacillati</taxon>
        <taxon>Bacillota</taxon>
        <taxon>Bacilli</taxon>
        <taxon>Bacillales</taxon>
        <taxon>Paenibacillaceae</taxon>
        <taxon>Paenibacillus</taxon>
    </lineage>
</organism>
<evidence type="ECO:0000259" key="9">
    <source>
        <dbReference type="PROSITE" id="PS01124"/>
    </source>
</evidence>
<dbReference type="EMBL" id="JAGKSP010000015">
    <property type="protein sequence ID" value="MBP3966080.1"/>
    <property type="molecule type" value="Genomic_DNA"/>
</dbReference>
<dbReference type="Gene3D" id="1.10.10.60">
    <property type="entry name" value="Homeodomain-like"/>
    <property type="match status" value="2"/>
</dbReference>
<dbReference type="SMART" id="SM00342">
    <property type="entry name" value="HTH_ARAC"/>
    <property type="match status" value="1"/>
</dbReference>
<comment type="caution">
    <text evidence="11">The sequence shown here is derived from an EMBL/GenBank/DDBJ whole genome shotgun (WGS) entry which is preliminary data.</text>
</comment>
<evidence type="ECO:0000256" key="3">
    <source>
        <dbReference type="ARBA" id="ARBA00022553"/>
    </source>
</evidence>
<dbReference type="PROSITE" id="PS50110">
    <property type="entry name" value="RESPONSE_REGULATORY"/>
    <property type="match status" value="1"/>
</dbReference>
<dbReference type="PROSITE" id="PS00041">
    <property type="entry name" value="HTH_ARAC_FAMILY_1"/>
    <property type="match status" value="1"/>
</dbReference>
<dbReference type="Gene3D" id="3.40.50.2300">
    <property type="match status" value="1"/>
</dbReference>
<evidence type="ECO:0000256" key="5">
    <source>
        <dbReference type="ARBA" id="ARBA00023015"/>
    </source>
</evidence>
<keyword evidence="2" id="KW-0963">Cytoplasm</keyword>
<dbReference type="SMART" id="SM00448">
    <property type="entry name" value="REC"/>
    <property type="match status" value="1"/>
</dbReference>
<dbReference type="CDD" id="cd17536">
    <property type="entry name" value="REC_YesN-like"/>
    <property type="match status" value="1"/>
</dbReference>
<keyword evidence="4" id="KW-0902">Two-component regulatory system</keyword>
<reference evidence="11 12" key="1">
    <citation type="submission" date="2021-04" db="EMBL/GenBank/DDBJ databases">
        <title>Paenibacillus sp. DLE-14 whole genome sequence.</title>
        <authorList>
            <person name="Ham Y.J."/>
        </authorList>
    </citation>
    <scope>NUCLEOTIDE SEQUENCE [LARGE SCALE GENOMIC DNA]</scope>
    <source>
        <strain evidence="11 12">DLE-14</strain>
    </source>
</reference>
<dbReference type="InterPro" id="IPR011006">
    <property type="entry name" value="CheY-like_superfamily"/>
</dbReference>
<dbReference type="SUPFAM" id="SSF52172">
    <property type="entry name" value="CheY-like"/>
    <property type="match status" value="1"/>
</dbReference>
<keyword evidence="12" id="KW-1185">Reference proteome</keyword>
<evidence type="ECO:0000256" key="6">
    <source>
        <dbReference type="ARBA" id="ARBA00023125"/>
    </source>
</evidence>
<dbReference type="InterPro" id="IPR051552">
    <property type="entry name" value="HptR"/>
</dbReference>
<accession>A0ABS5CJL5</accession>
<name>A0ABS5CJL5_9BACL</name>
<dbReference type="PROSITE" id="PS01124">
    <property type="entry name" value="HTH_ARAC_FAMILY_2"/>
    <property type="match status" value="1"/>
</dbReference>
<dbReference type="SUPFAM" id="SSF46689">
    <property type="entry name" value="Homeodomain-like"/>
    <property type="match status" value="2"/>
</dbReference>
<dbReference type="RefSeq" id="WP_210662979.1">
    <property type="nucleotide sequence ID" value="NZ_JAGKSP010000015.1"/>
</dbReference>
<keyword evidence="7" id="KW-0804">Transcription</keyword>